<evidence type="ECO:0000313" key="2">
    <source>
        <dbReference type="Proteomes" id="UP000276133"/>
    </source>
</evidence>
<evidence type="ECO:0000313" key="1">
    <source>
        <dbReference type="EMBL" id="RNA38022.1"/>
    </source>
</evidence>
<gene>
    <name evidence="1" type="ORF">BpHYR1_002537</name>
</gene>
<dbReference type="Proteomes" id="UP000276133">
    <property type="component" value="Unassembled WGS sequence"/>
</dbReference>
<keyword evidence="2" id="KW-1185">Reference proteome</keyword>
<reference evidence="1 2" key="1">
    <citation type="journal article" date="2018" name="Sci. Rep.">
        <title>Genomic signatures of local adaptation to the degree of environmental predictability in rotifers.</title>
        <authorList>
            <person name="Franch-Gras L."/>
            <person name="Hahn C."/>
            <person name="Garcia-Roger E.M."/>
            <person name="Carmona M.J."/>
            <person name="Serra M."/>
            <person name="Gomez A."/>
        </authorList>
    </citation>
    <scope>NUCLEOTIDE SEQUENCE [LARGE SCALE GENOMIC DNA]</scope>
    <source>
        <strain evidence="1">HYR1</strain>
    </source>
</reference>
<organism evidence="1 2">
    <name type="scientific">Brachionus plicatilis</name>
    <name type="common">Marine rotifer</name>
    <name type="synonym">Brachionus muelleri</name>
    <dbReference type="NCBI Taxonomy" id="10195"/>
    <lineage>
        <taxon>Eukaryota</taxon>
        <taxon>Metazoa</taxon>
        <taxon>Spiralia</taxon>
        <taxon>Gnathifera</taxon>
        <taxon>Rotifera</taxon>
        <taxon>Eurotatoria</taxon>
        <taxon>Monogononta</taxon>
        <taxon>Pseudotrocha</taxon>
        <taxon>Ploima</taxon>
        <taxon>Brachionidae</taxon>
        <taxon>Brachionus</taxon>
    </lineage>
</organism>
<comment type="caution">
    <text evidence="1">The sequence shown here is derived from an EMBL/GenBank/DDBJ whole genome shotgun (WGS) entry which is preliminary data.</text>
</comment>
<proteinExistence type="predicted"/>
<protein>
    <submittedName>
        <fullName evidence="1">Uncharacterized protein</fullName>
    </submittedName>
</protein>
<dbReference type="EMBL" id="REGN01000935">
    <property type="protein sequence ID" value="RNA38022.1"/>
    <property type="molecule type" value="Genomic_DNA"/>
</dbReference>
<sequence>MKLIGEFEHECETRGVHDSKTMWQNTLNCRKQARAKDKKKILAQKNRMIINSFFIKNLRSF</sequence>
<name>A0A3M7SQQ1_BRAPC</name>
<accession>A0A3M7SQQ1</accession>
<dbReference type="AlphaFoldDB" id="A0A3M7SQQ1"/>